<reference evidence="1" key="1">
    <citation type="journal article" date="2014" name="Front. Microbiol.">
        <title>High frequency of phylogenetically diverse reductive dehalogenase-homologous genes in deep subseafloor sedimentary metagenomes.</title>
        <authorList>
            <person name="Kawai M."/>
            <person name="Futagami T."/>
            <person name="Toyoda A."/>
            <person name="Takaki Y."/>
            <person name="Nishi S."/>
            <person name="Hori S."/>
            <person name="Arai W."/>
            <person name="Tsubouchi T."/>
            <person name="Morono Y."/>
            <person name="Uchiyama I."/>
            <person name="Ito T."/>
            <person name="Fujiyama A."/>
            <person name="Inagaki F."/>
            <person name="Takami H."/>
        </authorList>
    </citation>
    <scope>NUCLEOTIDE SEQUENCE</scope>
    <source>
        <strain evidence="1">Expedition CK06-06</strain>
    </source>
</reference>
<feature type="non-terminal residue" evidence="1">
    <location>
        <position position="1"/>
    </location>
</feature>
<name>X0VUS7_9ZZZZ</name>
<gene>
    <name evidence="1" type="ORF">S01H1_51310</name>
</gene>
<dbReference type="EMBL" id="BARS01033110">
    <property type="protein sequence ID" value="GAG22154.1"/>
    <property type="molecule type" value="Genomic_DNA"/>
</dbReference>
<proteinExistence type="predicted"/>
<protein>
    <submittedName>
        <fullName evidence="1">Uncharacterized protein</fullName>
    </submittedName>
</protein>
<sequence>YLEASKVFKGHEDRMGYAQARENVALLRVGLTGADPTEELKLALETYRAIGNRDHELKTLYNLYCFYTSTRNPSAGDTLRDIMSLVSEHRNLDQETRARVLFGILPVELPDRNDLMVLRERLLDLKTFYKGRHEQANVARCLRQLARVEQVLRNTPSVRSYALELKRHVGQLPRAERMTVHSDLGFWLFRPEDPEEGLGHFWEAYDLAEGLPPPQQRSVLIVLTVVLPQAGDSLDRALHRGKARRALESAADPATRALLR</sequence>
<feature type="non-terminal residue" evidence="1">
    <location>
        <position position="260"/>
    </location>
</feature>
<comment type="caution">
    <text evidence="1">The sequence shown here is derived from an EMBL/GenBank/DDBJ whole genome shotgun (WGS) entry which is preliminary data.</text>
</comment>
<evidence type="ECO:0000313" key="1">
    <source>
        <dbReference type="EMBL" id="GAG22154.1"/>
    </source>
</evidence>
<accession>X0VUS7</accession>
<dbReference type="AlphaFoldDB" id="X0VUS7"/>
<organism evidence="1">
    <name type="scientific">marine sediment metagenome</name>
    <dbReference type="NCBI Taxonomy" id="412755"/>
    <lineage>
        <taxon>unclassified sequences</taxon>
        <taxon>metagenomes</taxon>
        <taxon>ecological metagenomes</taxon>
    </lineage>
</organism>